<dbReference type="InterPro" id="IPR020808">
    <property type="entry name" value="Bact_microcomp_CS"/>
</dbReference>
<name>A0A975TB56_9NOST</name>
<dbReference type="InterPro" id="IPR044872">
    <property type="entry name" value="CcmK/CsoS1_BMC"/>
</dbReference>
<comment type="subunit">
    <text evidence="6">Homohexamer. Interacts with CcmN and CcmO in the carboxysome.</text>
</comment>
<dbReference type="KEGG" id="rsin:B6N60_03497"/>
<evidence type="ECO:0000256" key="5">
    <source>
        <dbReference type="ARBA" id="ARBA00024446"/>
    </source>
</evidence>
<dbReference type="AlphaFoldDB" id="A0A975TB56"/>
<comment type="similarity">
    <text evidence="6">Belongs to the bacterial microcompartments protein family. CcmK subfamily.</text>
</comment>
<evidence type="ECO:0000256" key="3">
    <source>
        <dbReference type="ARBA" id="ARBA00023587"/>
    </source>
</evidence>
<dbReference type="InterPro" id="IPR046380">
    <property type="entry name" value="CcmK"/>
</dbReference>
<accession>A0A975TB56</accession>
<dbReference type="PANTHER" id="PTHR33941">
    <property type="entry name" value="PROPANEDIOL UTILIZATION PROTEIN PDUA"/>
    <property type="match status" value="1"/>
</dbReference>
<proteinExistence type="inferred from homology"/>
<dbReference type="HAMAP" id="MF_00854">
    <property type="entry name" value="CcmK"/>
    <property type="match status" value="1"/>
</dbReference>
<dbReference type="GO" id="GO:0015977">
    <property type="term" value="P:carbon fixation"/>
    <property type="evidence" value="ECO:0007669"/>
    <property type="project" value="UniProtKB-UniRule"/>
</dbReference>
<evidence type="ECO:0000256" key="2">
    <source>
        <dbReference type="ARBA" id="ARBA00023300"/>
    </source>
</evidence>
<dbReference type="GO" id="GO:0031470">
    <property type="term" value="C:carboxysome"/>
    <property type="evidence" value="ECO:0007669"/>
    <property type="project" value="UniProtKB-SubCell"/>
</dbReference>
<keyword evidence="1 6" id="KW-0602">Photosynthesis</keyword>
<dbReference type="PROSITE" id="PS51930">
    <property type="entry name" value="BMC_2"/>
    <property type="match status" value="1"/>
</dbReference>
<evidence type="ECO:0000313" key="9">
    <source>
        <dbReference type="Proteomes" id="UP000683511"/>
    </source>
</evidence>
<reference evidence="8" key="1">
    <citation type="submission" date="2017-04" db="EMBL/GenBank/DDBJ databases">
        <title>Genome deletions in a multicellular cyanobacterial endosymbiont for morphological adaptation in marine diatoms.</title>
        <authorList>
            <person name="Wang Y."/>
            <person name="Gao H."/>
            <person name="Li R."/>
            <person name="Xu X."/>
        </authorList>
    </citation>
    <scope>NUCLEOTIDE SEQUENCE</scope>
    <source>
        <strain evidence="8">FACHB 800</strain>
    </source>
</reference>
<evidence type="ECO:0000256" key="1">
    <source>
        <dbReference type="ARBA" id="ARBA00022531"/>
    </source>
</evidence>
<dbReference type="CDD" id="cd07057">
    <property type="entry name" value="BMC_CcmK"/>
    <property type="match status" value="1"/>
</dbReference>
<dbReference type="EMBL" id="CP021056">
    <property type="protein sequence ID" value="QXE24788.1"/>
    <property type="molecule type" value="Genomic_DNA"/>
</dbReference>
<dbReference type="PANTHER" id="PTHR33941:SF13">
    <property type="entry name" value="CARBOXYSOME SHELL PROTEIN CCMK4"/>
    <property type="match status" value="1"/>
</dbReference>
<dbReference type="Gene3D" id="3.30.70.1710">
    <property type="match status" value="1"/>
</dbReference>
<dbReference type="GO" id="GO:0043886">
    <property type="term" value="F:structural constituent of carboxysome shell"/>
    <property type="evidence" value="ECO:0007669"/>
    <property type="project" value="UniProtKB-UniRule"/>
</dbReference>
<gene>
    <name evidence="6" type="primary">ccmK</name>
    <name evidence="8" type="ORF">B6N60_03497</name>
</gene>
<organism evidence="8 9">
    <name type="scientific">Richelia sinica FACHB-800</name>
    <dbReference type="NCBI Taxonomy" id="1357546"/>
    <lineage>
        <taxon>Bacteria</taxon>
        <taxon>Bacillati</taxon>
        <taxon>Cyanobacteriota</taxon>
        <taxon>Cyanophyceae</taxon>
        <taxon>Nostocales</taxon>
        <taxon>Nostocaceae</taxon>
        <taxon>Richelia</taxon>
    </lineage>
</organism>
<keyword evidence="9" id="KW-1185">Reference proteome</keyword>
<dbReference type="Pfam" id="PF00936">
    <property type="entry name" value="BMC"/>
    <property type="match status" value="1"/>
</dbReference>
<evidence type="ECO:0000256" key="6">
    <source>
        <dbReference type="HAMAP-Rule" id="MF_00854"/>
    </source>
</evidence>
<protein>
    <recommendedName>
        <fullName evidence="6">Carboxysome shell protein CcmK</fullName>
    </recommendedName>
    <alternativeName>
        <fullName evidence="6">Carbon dioxide-concentrating mechanism protein CcmK</fullName>
    </alternativeName>
</protein>
<feature type="domain" description="BMC" evidence="7">
    <location>
        <begin position="48"/>
        <end position="134"/>
    </location>
</feature>
<dbReference type="GO" id="GO:0015979">
    <property type="term" value="P:photosynthesis"/>
    <property type="evidence" value="ECO:0007669"/>
    <property type="project" value="UniProtKB-KW"/>
</dbReference>
<keyword evidence="5" id="KW-1283">Bacterial microcompartment</keyword>
<comment type="domain">
    <text evidence="6">The tight homohexamer forms a small pore which is positively charged.</text>
</comment>
<keyword evidence="4 6" id="KW-1282">Carboxysome</keyword>
<evidence type="ECO:0000259" key="7">
    <source>
        <dbReference type="PROSITE" id="PS51930"/>
    </source>
</evidence>
<keyword evidence="2 6" id="KW-0120">Carbon dioxide fixation</keyword>
<evidence type="ECO:0000256" key="4">
    <source>
        <dbReference type="ARBA" id="ARBA00023669"/>
    </source>
</evidence>
<comment type="function">
    <text evidence="6">One of the shell proteins of the carboxysome, a polyhedral inclusion where RuBisCO (ribulose bisphosphate carboxylase, rbcL-rbcS) is sequestered. Assembles into hexamers which make sheets that form the facets of the polyhedral carboxysome. The hexamer central pore probably regulates metabolite flux.</text>
</comment>
<dbReference type="InterPro" id="IPR000249">
    <property type="entry name" value="BMC_dom"/>
</dbReference>
<sequence>MGDIQQVTGDLVENLKKKIFPTVKIGTKPSYNKYHLSLTQESEAMPMAVGVIETLGFPCVLAAADAMVKSAAVTIVYYGIAESGRLIVAVRGHVAEVNRAVEAGIASGEQVYGGQVITYYIVPNPPENVETILPIHFTKKSEPFRMF</sequence>
<comment type="subcellular location">
    <subcellularLocation>
        <location evidence="3 6">Carboxysome</location>
    </subcellularLocation>
</comment>
<dbReference type="SMART" id="SM00877">
    <property type="entry name" value="BMC"/>
    <property type="match status" value="1"/>
</dbReference>
<dbReference type="InterPro" id="IPR050575">
    <property type="entry name" value="BMC_shell"/>
</dbReference>
<dbReference type="PROSITE" id="PS01139">
    <property type="entry name" value="BMC_1"/>
    <property type="match status" value="1"/>
</dbReference>
<dbReference type="SUPFAM" id="SSF143414">
    <property type="entry name" value="CcmK-like"/>
    <property type="match status" value="1"/>
</dbReference>
<dbReference type="InterPro" id="IPR037233">
    <property type="entry name" value="CcmK-like_sf"/>
</dbReference>
<evidence type="ECO:0000313" key="8">
    <source>
        <dbReference type="EMBL" id="QXE24788.1"/>
    </source>
</evidence>
<dbReference type="Proteomes" id="UP000683511">
    <property type="component" value="Chromosome"/>
</dbReference>